<evidence type="ECO:0000313" key="5">
    <source>
        <dbReference type="EMBL" id="MBU5483280.1"/>
    </source>
</evidence>
<proteinExistence type="inferred from homology"/>
<evidence type="ECO:0000256" key="2">
    <source>
        <dbReference type="ARBA" id="ARBA00022448"/>
    </source>
</evidence>
<evidence type="ECO:0000256" key="1">
    <source>
        <dbReference type="ARBA" id="ARBA00008520"/>
    </source>
</evidence>
<dbReference type="PANTHER" id="PTHR43649">
    <property type="entry name" value="ARABINOSE-BINDING PROTEIN-RELATED"/>
    <property type="match status" value="1"/>
</dbReference>
<name>A0ABS6EFN0_9CLOT</name>
<feature type="chain" id="PRO_5045444054" evidence="4">
    <location>
        <begin position="25"/>
        <end position="452"/>
    </location>
</feature>
<reference evidence="5 6" key="1">
    <citation type="submission" date="2021-06" db="EMBL/GenBank/DDBJ databases">
        <authorList>
            <person name="Sun Q."/>
            <person name="Li D."/>
        </authorList>
    </citation>
    <scope>NUCLEOTIDE SEQUENCE [LARGE SCALE GENOMIC DNA]</scope>
    <source>
        <strain evidence="5 6">MSJ-11</strain>
    </source>
</reference>
<evidence type="ECO:0000256" key="4">
    <source>
        <dbReference type="SAM" id="SignalP"/>
    </source>
</evidence>
<dbReference type="RefSeq" id="WP_216437672.1">
    <property type="nucleotide sequence ID" value="NZ_JAHLQF010000001.1"/>
</dbReference>
<gene>
    <name evidence="5" type="ORF">KQI86_03000</name>
</gene>
<dbReference type="InterPro" id="IPR050490">
    <property type="entry name" value="Bact_solute-bd_prot1"/>
</dbReference>
<dbReference type="PANTHER" id="PTHR43649:SF34">
    <property type="entry name" value="ABC TRANSPORTER PERIPLASMIC-BINDING PROTEIN YCJN-RELATED"/>
    <property type="match status" value="1"/>
</dbReference>
<feature type="signal peptide" evidence="4">
    <location>
        <begin position="1"/>
        <end position="24"/>
    </location>
</feature>
<keyword evidence="6" id="KW-1185">Reference proteome</keyword>
<evidence type="ECO:0000313" key="6">
    <source>
        <dbReference type="Proteomes" id="UP000726170"/>
    </source>
</evidence>
<dbReference type="Proteomes" id="UP000726170">
    <property type="component" value="Unassembled WGS sequence"/>
</dbReference>
<evidence type="ECO:0000256" key="3">
    <source>
        <dbReference type="ARBA" id="ARBA00022729"/>
    </source>
</evidence>
<dbReference type="EMBL" id="JAHLQF010000001">
    <property type="protein sequence ID" value="MBU5483280.1"/>
    <property type="molecule type" value="Genomic_DNA"/>
</dbReference>
<organism evidence="5 6">
    <name type="scientific">Clostridium mobile</name>
    <dbReference type="NCBI Taxonomy" id="2841512"/>
    <lineage>
        <taxon>Bacteria</taxon>
        <taxon>Bacillati</taxon>
        <taxon>Bacillota</taxon>
        <taxon>Clostridia</taxon>
        <taxon>Eubacteriales</taxon>
        <taxon>Clostridiaceae</taxon>
        <taxon>Clostridium</taxon>
    </lineage>
</organism>
<comment type="similarity">
    <text evidence="1">Belongs to the bacterial solute-binding protein 1 family.</text>
</comment>
<protein>
    <submittedName>
        <fullName evidence="5">ABC transporter substrate-binding protein</fullName>
    </submittedName>
</protein>
<keyword evidence="3 4" id="KW-0732">Signal</keyword>
<keyword evidence="2" id="KW-0813">Transport</keyword>
<dbReference type="InterPro" id="IPR006059">
    <property type="entry name" value="SBP"/>
</dbReference>
<accession>A0ABS6EFN0</accession>
<dbReference type="Pfam" id="PF13416">
    <property type="entry name" value="SBP_bac_8"/>
    <property type="match status" value="1"/>
</dbReference>
<comment type="caution">
    <text evidence="5">The sequence shown here is derived from an EMBL/GenBank/DDBJ whole genome shotgun (WGS) entry which is preliminary data.</text>
</comment>
<sequence>MKKIKKIVALALSSTLVISSLLLGGCSSKQVDNSAQKLAADGKKEVALNIFQFKVEIAKELEEAAKAYSAEHPGVTINIQTVGGGDDYGAALRAKMQSGEEPAIFNIGGPQDVKDWQPRLADLSKEPWVSKAVEGVLPGVTVDNKVYGMPFALEGYGFIYNKGIFEAAGIDTKAIKDYASLEAAVKKLDNKIKANELKDKYPKLEAVFEMPAKETWITGLHTSNAVLSQEFNSALDAFAAKKVDFKHGDALKALYDLQANYSPNAKSKGKLNAIDYATQVGQGLAIERVAIIQQGNWVYNDVQKIDAKVAEQLDILPIPIKGVKEDSIPVGVPMYWAVNNKVSPEQQAAAKDFLNWLYTSEKGKDYVVNKFFFIPPFKGYENFQPKDSLGAAVNRYAQEGKSLPWVFMGYPTGWGMDVLGQEVQKYLAGEVEWDEAIKTAQAKWEKARKEKK</sequence>
<dbReference type="PROSITE" id="PS51257">
    <property type="entry name" value="PROKAR_LIPOPROTEIN"/>
    <property type="match status" value="1"/>
</dbReference>